<dbReference type="InterPro" id="IPR051126">
    <property type="entry name" value="Thiosulfate_sulfurtransferase"/>
</dbReference>
<feature type="domain" description="Rhodanese" evidence="2">
    <location>
        <begin position="361"/>
        <end position="452"/>
    </location>
</feature>
<comment type="caution">
    <text evidence="3">The sequence shown here is derived from an EMBL/GenBank/DDBJ whole genome shotgun (WGS) entry which is preliminary data.</text>
</comment>
<dbReference type="Pfam" id="PF00581">
    <property type="entry name" value="Rhodanese"/>
    <property type="match status" value="3"/>
</dbReference>
<dbReference type="Proteomes" id="UP000603352">
    <property type="component" value="Unassembled WGS sequence"/>
</dbReference>
<protein>
    <recommendedName>
        <fullName evidence="2">Rhodanese domain-containing protein</fullName>
    </recommendedName>
</protein>
<dbReference type="Gene3D" id="3.40.250.10">
    <property type="entry name" value="Rhodanese-like domain"/>
    <property type="match status" value="4"/>
</dbReference>
<dbReference type="PROSITE" id="PS50206">
    <property type="entry name" value="RHODANESE_3"/>
    <property type="match status" value="4"/>
</dbReference>
<feature type="domain" description="Rhodanese" evidence="2">
    <location>
        <begin position="497"/>
        <end position="586"/>
    </location>
</feature>
<organism evidence="3 4">
    <name type="scientific">Tistrella bauzanensis</name>
    <dbReference type="NCBI Taxonomy" id="657419"/>
    <lineage>
        <taxon>Bacteria</taxon>
        <taxon>Pseudomonadati</taxon>
        <taxon>Pseudomonadota</taxon>
        <taxon>Alphaproteobacteria</taxon>
        <taxon>Geminicoccales</taxon>
        <taxon>Geminicoccaceae</taxon>
        <taxon>Tistrella</taxon>
    </lineage>
</organism>
<dbReference type="CDD" id="cd10548">
    <property type="entry name" value="cupin_CDO"/>
    <property type="match status" value="1"/>
</dbReference>
<feature type="domain" description="Rhodanese" evidence="2">
    <location>
        <begin position="612"/>
        <end position="700"/>
    </location>
</feature>
<proteinExistence type="predicted"/>
<dbReference type="InterPro" id="IPR011051">
    <property type="entry name" value="RmlC_Cupin_sf"/>
</dbReference>
<name>A0ABQ1IMD1_9PROT</name>
<dbReference type="EMBL" id="BMDZ01000032">
    <property type="protein sequence ID" value="GGB44848.1"/>
    <property type="molecule type" value="Genomic_DNA"/>
</dbReference>
<reference evidence="4" key="1">
    <citation type="journal article" date="2019" name="Int. J. Syst. Evol. Microbiol.">
        <title>The Global Catalogue of Microorganisms (GCM) 10K type strain sequencing project: providing services to taxonomists for standard genome sequencing and annotation.</title>
        <authorList>
            <consortium name="The Broad Institute Genomics Platform"/>
            <consortium name="The Broad Institute Genome Sequencing Center for Infectious Disease"/>
            <person name="Wu L."/>
            <person name="Ma J."/>
        </authorList>
    </citation>
    <scope>NUCLEOTIDE SEQUENCE [LARGE SCALE GENOMIC DNA]</scope>
    <source>
        <strain evidence="4">CGMCC 1.10188</strain>
    </source>
</reference>
<dbReference type="SMART" id="SM00450">
    <property type="entry name" value="RHOD"/>
    <property type="match status" value="4"/>
</dbReference>
<gene>
    <name evidence="3" type="ORF">GCM10011505_27680</name>
</gene>
<evidence type="ECO:0000259" key="2">
    <source>
        <dbReference type="PROSITE" id="PS50206"/>
    </source>
</evidence>
<keyword evidence="1" id="KW-0677">Repeat</keyword>
<dbReference type="CDD" id="cd01534">
    <property type="entry name" value="4RHOD_Repeat_3"/>
    <property type="match status" value="1"/>
</dbReference>
<dbReference type="SUPFAM" id="SSF51182">
    <property type="entry name" value="RmlC-like cupins"/>
    <property type="match status" value="1"/>
</dbReference>
<dbReference type="InterPro" id="IPR001763">
    <property type="entry name" value="Rhodanese-like_dom"/>
</dbReference>
<dbReference type="Gene3D" id="2.60.120.10">
    <property type="entry name" value="Jelly Rolls"/>
    <property type="match status" value="1"/>
</dbReference>
<feature type="domain" description="Rhodanese" evidence="2">
    <location>
        <begin position="237"/>
        <end position="328"/>
    </location>
</feature>
<dbReference type="PANTHER" id="PTHR43855">
    <property type="entry name" value="THIOSULFATE SULFURTRANSFERASE"/>
    <property type="match status" value="1"/>
</dbReference>
<keyword evidence="4" id="KW-1185">Reference proteome</keyword>
<dbReference type="SUPFAM" id="SSF52821">
    <property type="entry name" value="Rhodanese/Cell cycle control phosphatase"/>
    <property type="match status" value="4"/>
</dbReference>
<dbReference type="InterPro" id="IPR036873">
    <property type="entry name" value="Rhodanese-like_dom_sf"/>
</dbReference>
<evidence type="ECO:0000313" key="4">
    <source>
        <dbReference type="Proteomes" id="UP000603352"/>
    </source>
</evidence>
<evidence type="ECO:0000313" key="3">
    <source>
        <dbReference type="EMBL" id="GGB44848.1"/>
    </source>
</evidence>
<evidence type="ECO:0000256" key="1">
    <source>
        <dbReference type="ARBA" id="ARBA00022737"/>
    </source>
</evidence>
<dbReference type="PANTHER" id="PTHR43855:SF1">
    <property type="entry name" value="THIOSULFATE SULFURTRANSFERASE"/>
    <property type="match status" value="1"/>
</dbReference>
<sequence>MNDRRQTLAEGMVAEARQILAAEGVTRAALAQVLDRLKALAARAELWAEADFPPPEDGERQARYMIRADDDQSFALYLNVMRPGKLIPPHDHTTWACVAAVEGAEVNRLYERTDDGSRPGFATLRETARIEVGPGRGVALLPDDIHSVVIEGEQVIRHLHFYGRGLETLTGRTGYDLAAGTCKIMGLGVPTRQGPAGRAAAIGDAPAVPAPKAPADMAKVGDDGLIDARTLKDALHDGGEIALLDVREHGQYGWSHLFYAVPLPYSRLELDIERLVPNKTARVVVYDDGLGDVAMRAAARARLLGYRHVQVLDGGAPAWAAAGYRLFAGVNVVSKTFGEIVEHELGTPSISAEDLQAAQARGDDMVVIDGRPVEEYRKMSIPGAVCCPNGELALRIQAIAPDPATRIVINCAGRTRSIIGAQTLRDVGVPNPVVALRNGTQGWRLAGFDLDHGGARLYPQAPETDRAELAARAAAFAQANGVEAVSAETIGAWLRDTSRTTYLLDVRTPEEYAAGHAPGALHAPGGQLIQASDQWLGVRHARVVLVDDTGLRAVVVANWLRRMGWDVAVLDGGSTAWGRIAPAGLGHEEAVSRLPALVLLRAAEVAAMRADASAPVLMLDVRAGMTYRAGHIDGARWAIRPRIAAAVADAAPDARIVLIADDARIARCVAVDLAALGRKVAGMLPADTRDWQAGGFAVVATPDEPSEADCIDYLFFVHDRHDGNLEAARRYLAWETGLLAQLDDRERAGFAVAGQPHATQPHAVAGTENGQ</sequence>
<accession>A0ABQ1IMD1</accession>
<dbReference type="InterPro" id="IPR014710">
    <property type="entry name" value="RmlC-like_jellyroll"/>
</dbReference>